<name>A0ACB9NE14_BAUVA</name>
<reference evidence="1 2" key="1">
    <citation type="journal article" date="2022" name="DNA Res.">
        <title>Chromosomal-level genome assembly of the orchid tree Bauhinia variegata (Leguminosae; Cercidoideae) supports the allotetraploid origin hypothesis of Bauhinia.</title>
        <authorList>
            <person name="Zhong Y."/>
            <person name="Chen Y."/>
            <person name="Zheng D."/>
            <person name="Pang J."/>
            <person name="Liu Y."/>
            <person name="Luo S."/>
            <person name="Meng S."/>
            <person name="Qian L."/>
            <person name="Wei D."/>
            <person name="Dai S."/>
            <person name="Zhou R."/>
        </authorList>
    </citation>
    <scope>NUCLEOTIDE SEQUENCE [LARGE SCALE GENOMIC DNA]</scope>
    <source>
        <strain evidence="1">BV-YZ2020</strain>
    </source>
</reference>
<keyword evidence="2" id="KW-1185">Reference proteome</keyword>
<dbReference type="EMBL" id="CM039432">
    <property type="protein sequence ID" value="KAI4334226.1"/>
    <property type="molecule type" value="Genomic_DNA"/>
</dbReference>
<accession>A0ACB9NE14</accession>
<protein>
    <submittedName>
        <fullName evidence="1">Uncharacterized protein</fullName>
    </submittedName>
</protein>
<sequence length="453" mass="50379">MTEVLHSPSHFSSSPRTSSSSSSSLSCAPLSGDDILLISDHESLIPSSSQAEDCCSTAANCDTEELKDREKHRTEQLSLLALLVTLFRKSSAACKSDRRELCAMDIGWPSNVRHVAHVTYDKFNGFLGLPAEFEPEVPRRPPSASATVFGVSTESMQLSYDTRGNSVPTILLLMQSRLYAQRGLQAEGIFRINGENSQEEYVREQLNRGLVPEDIDVHCLAGLIKAWFRELPTGVLDSFSPEQVMQCQTEEECAELARRLPPTEAALLDWAINLMADVVQHEHINKMNARNIAMIFAPNMTQMADPLTALMYAVQVMNFLKMLILRTLRERKDSVIESSPGFYLEPFYENGQDSTLKSCQEDTTQENEDTQEKFVLEKTLLESFPDSLRDSGESGSLVTPSESPACDCELYCEFPPKGNVGKNKTKTGQSSKGRQKSQRPASHKLRKPGEIAI</sequence>
<proteinExistence type="predicted"/>
<organism evidence="1 2">
    <name type="scientific">Bauhinia variegata</name>
    <name type="common">Purple orchid tree</name>
    <name type="synonym">Phanera variegata</name>
    <dbReference type="NCBI Taxonomy" id="167791"/>
    <lineage>
        <taxon>Eukaryota</taxon>
        <taxon>Viridiplantae</taxon>
        <taxon>Streptophyta</taxon>
        <taxon>Embryophyta</taxon>
        <taxon>Tracheophyta</taxon>
        <taxon>Spermatophyta</taxon>
        <taxon>Magnoliopsida</taxon>
        <taxon>eudicotyledons</taxon>
        <taxon>Gunneridae</taxon>
        <taxon>Pentapetalae</taxon>
        <taxon>rosids</taxon>
        <taxon>fabids</taxon>
        <taxon>Fabales</taxon>
        <taxon>Fabaceae</taxon>
        <taxon>Cercidoideae</taxon>
        <taxon>Cercideae</taxon>
        <taxon>Bauhiniinae</taxon>
        <taxon>Bauhinia</taxon>
    </lineage>
</organism>
<evidence type="ECO:0000313" key="1">
    <source>
        <dbReference type="EMBL" id="KAI4334226.1"/>
    </source>
</evidence>
<dbReference type="Proteomes" id="UP000828941">
    <property type="component" value="Chromosome 7"/>
</dbReference>
<evidence type="ECO:0000313" key="2">
    <source>
        <dbReference type="Proteomes" id="UP000828941"/>
    </source>
</evidence>
<comment type="caution">
    <text evidence="1">The sequence shown here is derived from an EMBL/GenBank/DDBJ whole genome shotgun (WGS) entry which is preliminary data.</text>
</comment>
<gene>
    <name evidence="1" type="ORF">L6164_018942</name>
</gene>